<dbReference type="EMBL" id="JACVXD010000005">
    <property type="protein sequence ID" value="MBD0824431.1"/>
    <property type="molecule type" value="Genomic_DNA"/>
</dbReference>
<proteinExistence type="predicted"/>
<dbReference type="RefSeq" id="WP_188223732.1">
    <property type="nucleotide sequence ID" value="NZ_JACVXD010000005.1"/>
</dbReference>
<feature type="compositionally biased region" description="Polar residues" evidence="1">
    <location>
        <begin position="74"/>
        <end position="84"/>
    </location>
</feature>
<keyword evidence="3" id="KW-1185">Reference proteome</keyword>
<evidence type="ECO:0000313" key="3">
    <source>
        <dbReference type="Proteomes" id="UP000621516"/>
    </source>
</evidence>
<protein>
    <submittedName>
        <fullName evidence="2">Uncharacterized protein</fullName>
    </submittedName>
</protein>
<comment type="caution">
    <text evidence="2">The sequence shown here is derived from an EMBL/GenBank/DDBJ whole genome shotgun (WGS) entry which is preliminary data.</text>
</comment>
<feature type="region of interest" description="Disordered" evidence="1">
    <location>
        <begin position="164"/>
        <end position="190"/>
    </location>
</feature>
<reference evidence="2 3" key="1">
    <citation type="journal article" date="2018" name="J. Microbiol.">
        <title>Aestuariibaculum marinum sp. nov., a marine bacterium isolated from seawater in South Korea.</title>
        <authorList>
            <person name="Choi J."/>
            <person name="Lee D."/>
            <person name="Jang J.H."/>
            <person name="Cha S."/>
            <person name="Seo T."/>
        </authorList>
    </citation>
    <scope>NUCLEOTIDE SEQUENCE [LARGE SCALE GENOMIC DNA]</scope>
    <source>
        <strain evidence="2 3">IP7</strain>
    </source>
</reference>
<gene>
    <name evidence="2" type="ORF">ICJ85_10430</name>
</gene>
<sequence length="208" mass="23719">MLRHFPEIVQFFKQDTFSEDDLTVLKQQLAETYPDAKVYKQAVTLIELFLVKFELSTPRELQRFKNAKGKSKSKQNGPTLATQTKAKKVQQSKPQSYGSPKSLRNLKGLPAYRICKQLELSFGSINRCLAKNEVFKIESEEDTLSEVQFEALREMFLSRQKGLRRMKSPGKPIPGRSASKRSNDGATGVYGEIQRRGGLGKVIYIRKR</sequence>
<feature type="region of interest" description="Disordered" evidence="1">
    <location>
        <begin position="65"/>
        <end position="102"/>
    </location>
</feature>
<evidence type="ECO:0000256" key="1">
    <source>
        <dbReference type="SAM" id="MobiDB-lite"/>
    </source>
</evidence>
<dbReference type="AlphaFoldDB" id="A0A8J6PYK6"/>
<name>A0A8J6PYK6_9FLAO</name>
<organism evidence="2 3">
    <name type="scientific">Aestuariibaculum marinum</name>
    <dbReference type="NCBI Taxonomy" id="2683592"/>
    <lineage>
        <taxon>Bacteria</taxon>
        <taxon>Pseudomonadati</taxon>
        <taxon>Bacteroidota</taxon>
        <taxon>Flavobacteriia</taxon>
        <taxon>Flavobacteriales</taxon>
        <taxon>Flavobacteriaceae</taxon>
    </lineage>
</organism>
<evidence type="ECO:0000313" key="2">
    <source>
        <dbReference type="EMBL" id="MBD0824431.1"/>
    </source>
</evidence>
<accession>A0A8J6PYK6</accession>
<dbReference type="Proteomes" id="UP000621516">
    <property type="component" value="Unassembled WGS sequence"/>
</dbReference>